<dbReference type="FunFam" id="1.10.10.10:FF:000001">
    <property type="entry name" value="LysR family transcriptional regulator"/>
    <property type="match status" value="1"/>
</dbReference>
<dbReference type="Pfam" id="PF00126">
    <property type="entry name" value="HTH_1"/>
    <property type="match status" value="1"/>
</dbReference>
<organism evidence="6 7">
    <name type="scientific">Bordetella genomosp. 10</name>
    <dbReference type="NCBI Taxonomy" id="1416804"/>
    <lineage>
        <taxon>Bacteria</taxon>
        <taxon>Pseudomonadati</taxon>
        <taxon>Pseudomonadota</taxon>
        <taxon>Betaproteobacteria</taxon>
        <taxon>Burkholderiales</taxon>
        <taxon>Alcaligenaceae</taxon>
        <taxon>Bordetella</taxon>
    </lineage>
</organism>
<keyword evidence="2" id="KW-0805">Transcription regulation</keyword>
<dbReference type="SUPFAM" id="SSF46785">
    <property type="entry name" value="Winged helix' DNA-binding domain"/>
    <property type="match status" value="1"/>
</dbReference>
<keyword evidence="4" id="KW-0804">Transcription</keyword>
<dbReference type="EMBL" id="NEVM01000005">
    <property type="protein sequence ID" value="OZI31073.1"/>
    <property type="molecule type" value="Genomic_DNA"/>
</dbReference>
<dbReference type="InterPro" id="IPR050950">
    <property type="entry name" value="HTH-type_LysR_regulators"/>
</dbReference>
<dbReference type="Gene3D" id="3.40.190.10">
    <property type="entry name" value="Periplasmic binding protein-like II"/>
    <property type="match status" value="2"/>
</dbReference>
<comment type="similarity">
    <text evidence="1">Belongs to the LysR transcriptional regulatory family.</text>
</comment>
<gene>
    <name evidence="6" type="ORF">CAL29_24355</name>
</gene>
<dbReference type="Pfam" id="PF03466">
    <property type="entry name" value="LysR_substrate"/>
    <property type="match status" value="1"/>
</dbReference>
<dbReference type="InterPro" id="IPR000847">
    <property type="entry name" value="LysR_HTH_N"/>
</dbReference>
<sequence length="311" mass="33956">MKGIPMRAEASVPVLNLNLRLLQTFMLVAENLSFREAAEQTHRSQSAVSTQIKQLEAQLGTPLLHRTTRSVNLTAAGAELYTGIRSAMLEIGEGLRNIQECTDPKQGRVRLACSPTVAAAQLPRILASFEQDYPAVRVHLTELHSDELCEAVRQGDVDFGIGPKVGNAQAGVLFEVILNDPLMALMHRDAATRRRGGISMRELAGMPLLLHKSGTTSRFLLEEALQGSNARLNSKYECTQGQTLVAMAEAGLGTAILPRSVIKGNRTPATRAVRIVEPEIFRQIAIVTAHGRRLLPAAARLAQLIRERIHD</sequence>
<evidence type="ECO:0000256" key="4">
    <source>
        <dbReference type="ARBA" id="ARBA00023163"/>
    </source>
</evidence>
<keyword evidence="7" id="KW-1185">Reference proteome</keyword>
<evidence type="ECO:0000313" key="6">
    <source>
        <dbReference type="EMBL" id="OZI31073.1"/>
    </source>
</evidence>
<evidence type="ECO:0000313" key="7">
    <source>
        <dbReference type="Proteomes" id="UP000216020"/>
    </source>
</evidence>
<dbReference type="Proteomes" id="UP000216020">
    <property type="component" value="Unassembled WGS sequence"/>
</dbReference>
<reference evidence="7" key="1">
    <citation type="submission" date="2017-05" db="EMBL/GenBank/DDBJ databases">
        <title>Complete and WGS of Bordetella genogroups.</title>
        <authorList>
            <person name="Spilker T."/>
            <person name="Lipuma J."/>
        </authorList>
    </citation>
    <scope>NUCLEOTIDE SEQUENCE [LARGE SCALE GENOMIC DNA]</scope>
    <source>
        <strain evidence="7">AU16122</strain>
    </source>
</reference>
<dbReference type="InterPro" id="IPR005119">
    <property type="entry name" value="LysR_subst-bd"/>
</dbReference>
<dbReference type="SUPFAM" id="SSF53850">
    <property type="entry name" value="Periplasmic binding protein-like II"/>
    <property type="match status" value="1"/>
</dbReference>
<keyword evidence="3" id="KW-0238">DNA-binding</keyword>
<dbReference type="AlphaFoldDB" id="A0A261S3M3"/>
<dbReference type="CDD" id="cd08440">
    <property type="entry name" value="PBP2_LTTR_like_4"/>
    <property type="match status" value="1"/>
</dbReference>
<evidence type="ECO:0000256" key="2">
    <source>
        <dbReference type="ARBA" id="ARBA00023015"/>
    </source>
</evidence>
<dbReference type="PROSITE" id="PS50931">
    <property type="entry name" value="HTH_LYSR"/>
    <property type="match status" value="1"/>
</dbReference>
<evidence type="ECO:0000259" key="5">
    <source>
        <dbReference type="PROSITE" id="PS50931"/>
    </source>
</evidence>
<accession>A0A261S3M3</accession>
<feature type="domain" description="HTH lysR-type" evidence="5">
    <location>
        <begin position="17"/>
        <end position="74"/>
    </location>
</feature>
<dbReference type="InterPro" id="IPR036388">
    <property type="entry name" value="WH-like_DNA-bd_sf"/>
</dbReference>
<evidence type="ECO:0000256" key="1">
    <source>
        <dbReference type="ARBA" id="ARBA00009437"/>
    </source>
</evidence>
<dbReference type="InterPro" id="IPR036390">
    <property type="entry name" value="WH_DNA-bd_sf"/>
</dbReference>
<dbReference type="PRINTS" id="PR00039">
    <property type="entry name" value="HTHLYSR"/>
</dbReference>
<dbReference type="GO" id="GO:0003700">
    <property type="term" value="F:DNA-binding transcription factor activity"/>
    <property type="evidence" value="ECO:0007669"/>
    <property type="project" value="InterPro"/>
</dbReference>
<dbReference type="PANTHER" id="PTHR30419">
    <property type="entry name" value="HTH-TYPE TRANSCRIPTIONAL REGULATOR YBHD"/>
    <property type="match status" value="1"/>
</dbReference>
<comment type="caution">
    <text evidence="6">The sequence shown here is derived from an EMBL/GenBank/DDBJ whole genome shotgun (WGS) entry which is preliminary data.</text>
</comment>
<dbReference type="PANTHER" id="PTHR30419:SF8">
    <property type="entry name" value="NITROGEN ASSIMILATION TRANSCRIPTIONAL ACTIVATOR-RELATED"/>
    <property type="match status" value="1"/>
</dbReference>
<evidence type="ECO:0000256" key="3">
    <source>
        <dbReference type="ARBA" id="ARBA00023125"/>
    </source>
</evidence>
<proteinExistence type="inferred from homology"/>
<dbReference type="Gene3D" id="1.10.10.10">
    <property type="entry name" value="Winged helix-like DNA-binding domain superfamily/Winged helix DNA-binding domain"/>
    <property type="match status" value="1"/>
</dbReference>
<protein>
    <recommendedName>
        <fullName evidence="5">HTH lysR-type domain-containing protein</fullName>
    </recommendedName>
</protein>
<dbReference type="GO" id="GO:0005829">
    <property type="term" value="C:cytosol"/>
    <property type="evidence" value="ECO:0007669"/>
    <property type="project" value="TreeGrafter"/>
</dbReference>
<dbReference type="GO" id="GO:0003677">
    <property type="term" value="F:DNA binding"/>
    <property type="evidence" value="ECO:0007669"/>
    <property type="project" value="UniProtKB-KW"/>
</dbReference>
<name>A0A261S3M3_9BORD</name>